<feature type="non-terminal residue" evidence="2">
    <location>
        <position position="430"/>
    </location>
</feature>
<proteinExistence type="predicted"/>
<organism evidence="2 3">
    <name type="scientific">Meganyctiphanes norvegica</name>
    <name type="common">Northern krill</name>
    <name type="synonym">Thysanopoda norvegica</name>
    <dbReference type="NCBI Taxonomy" id="48144"/>
    <lineage>
        <taxon>Eukaryota</taxon>
        <taxon>Metazoa</taxon>
        <taxon>Ecdysozoa</taxon>
        <taxon>Arthropoda</taxon>
        <taxon>Crustacea</taxon>
        <taxon>Multicrustacea</taxon>
        <taxon>Malacostraca</taxon>
        <taxon>Eumalacostraca</taxon>
        <taxon>Eucarida</taxon>
        <taxon>Euphausiacea</taxon>
        <taxon>Euphausiidae</taxon>
        <taxon>Meganyctiphanes</taxon>
    </lineage>
</organism>
<dbReference type="AlphaFoldDB" id="A0AAV2S5Y7"/>
<evidence type="ECO:0000313" key="3">
    <source>
        <dbReference type="Proteomes" id="UP001497623"/>
    </source>
</evidence>
<reference evidence="2 3" key="1">
    <citation type="submission" date="2024-05" db="EMBL/GenBank/DDBJ databases">
        <authorList>
            <person name="Wallberg A."/>
        </authorList>
    </citation>
    <scope>NUCLEOTIDE SEQUENCE [LARGE SCALE GENOMIC DNA]</scope>
</reference>
<feature type="non-terminal residue" evidence="2">
    <location>
        <position position="1"/>
    </location>
</feature>
<comment type="caution">
    <text evidence="2">The sequence shown here is derived from an EMBL/GenBank/DDBJ whole genome shotgun (WGS) entry which is preliminary data.</text>
</comment>
<feature type="region of interest" description="Disordered" evidence="1">
    <location>
        <begin position="102"/>
        <end position="138"/>
    </location>
</feature>
<sequence length="430" mass="47464">DNSLNQALTLTLLGTCGRKVCSRPRARNPRTGAIHDYCSLRCAQQAKYLPYQEGSDTRSWESCDSSMELLIALEMSRLQMIEDEARRRLSWLQEHSREHHWEASATAHNTQDVPAGLGEGAGGLNHLEVSGGGSNLSRNSGLGEASALPLDGASSYFSSRHELPMEFYLKELVNKEINVRNLNVKIDWEKKTDKELLHFPKSPPATRDEDEGAQMEDGHFQYGDLHENGHLLIPASLDLRRDLRRSQSLGDLKTDDSDPMIDSDHVHNDHPEEMARLRLANPKQESLDITSESGTTDPGAASEIIGDMDSPMTDLEVRGILSHLNGPLDNTEKGNSLAIPGTSKSQEQEPSFQLVIDEGTDKDESNSTEQSTGSQTPSKNKNLRIHISNSSKLETQSSNEYESETGIPNSPTLYISGVSISRSPEPRSPK</sequence>
<accession>A0AAV2S5Y7</accession>
<feature type="compositionally biased region" description="Polar residues" evidence="1">
    <location>
        <begin position="283"/>
        <end position="296"/>
    </location>
</feature>
<evidence type="ECO:0000313" key="2">
    <source>
        <dbReference type="EMBL" id="CAL4167470.1"/>
    </source>
</evidence>
<feature type="compositionally biased region" description="Polar residues" evidence="1">
    <location>
        <begin position="367"/>
        <end position="380"/>
    </location>
</feature>
<keyword evidence="3" id="KW-1185">Reference proteome</keyword>
<feature type="region of interest" description="Disordered" evidence="1">
    <location>
        <begin position="324"/>
        <end position="430"/>
    </location>
</feature>
<protein>
    <submittedName>
        <fullName evidence="2">Uncharacterized protein</fullName>
    </submittedName>
</protein>
<dbReference type="Proteomes" id="UP001497623">
    <property type="component" value="Unassembled WGS sequence"/>
</dbReference>
<feature type="compositionally biased region" description="Polar residues" evidence="1">
    <location>
        <begin position="342"/>
        <end position="351"/>
    </location>
</feature>
<evidence type="ECO:0000256" key="1">
    <source>
        <dbReference type="SAM" id="MobiDB-lite"/>
    </source>
</evidence>
<name>A0AAV2S5Y7_MEGNR</name>
<gene>
    <name evidence="2" type="ORF">MNOR_LOCUS33590</name>
</gene>
<feature type="compositionally biased region" description="Polar residues" evidence="1">
    <location>
        <begin position="387"/>
        <end position="422"/>
    </location>
</feature>
<dbReference type="EMBL" id="CAXKWB010048906">
    <property type="protein sequence ID" value="CAL4167470.1"/>
    <property type="molecule type" value="Genomic_DNA"/>
</dbReference>
<feature type="region of interest" description="Disordered" evidence="1">
    <location>
        <begin position="282"/>
        <end position="309"/>
    </location>
</feature>